<dbReference type="Proteomes" id="UP000241890">
    <property type="component" value="Unassembled WGS sequence"/>
</dbReference>
<dbReference type="Pfam" id="PF13423">
    <property type="entry name" value="UCH_1"/>
    <property type="match status" value="1"/>
</dbReference>
<dbReference type="InterPro" id="IPR015943">
    <property type="entry name" value="WD40/YVTN_repeat-like_dom_sf"/>
</dbReference>
<feature type="compositionally biased region" description="Low complexity" evidence="1">
    <location>
        <begin position="477"/>
        <end position="486"/>
    </location>
</feature>
<dbReference type="Gene3D" id="3.90.70.10">
    <property type="entry name" value="Cysteine proteinases"/>
    <property type="match status" value="1"/>
</dbReference>
<sequence>MYWYEVGCDLDVRMAGDVPSSITFGAVHEAIMVGWSSGMVSVYDASALGSAWSSFKAHPSPVRQLTSLGLAGTLSVSATHVCMHSLAGAPYVSAQLLHSTREGRELTSVLALDSSRFVVGCNAANNGSSLYELDLSRIESQYLHKFRSAVYDHGVDIMRPTPHGAIVCGGGTGDSSGDETRGKVGLVDLRAGTKTGNLLSAHSGGITDMDIYETKLLTCGLGPNGMTDRFVKMFDIRMLARPAGALQVSSRFVRFLPPSEEVPVPGRALFLGEMGNLCAYADLHEAVASAHMEQSDQLHSLQGIATGMCVSPVGRAAAICDAAGGVHLWTDDEVWAHEARPNINVFQEPLEDTPPPSFAASDKRMDNLQFWEEANFDLVAQSMLSSCDVSDLVAAGHELCSDLSPFFTEKCPIEKNPREIHPDILDRAQTREGFPGQFIETTSDEFPVPQSLVFGKTTSKRAYLQLHEEHAGPDMEGGTPPTSPSRGGRGRGGGQANSARRGLFSIGKDSSARTNKGTPDTGRRRRGGASAGGEELLESDPAAEVPENFVKPRIILSRVGPTQVDYAAFNLTPFAGLEGKLPNTYANPIIQVFYFTPELRSLVLPYVSADPKCLATEAGFLFHMLDQAQQVPARDRVCEARNFLRAFRLAPDVQAFGLLEPSPLAVDQRAAACARFLLEQFSRSHQALKDAVRQTFGVRVVTREKWLVQGIEDSQLNSHSLALDIAYPSELSKAAAMGRELPEMSFLSLLRKTFNQSNKTRLWSKQKGDQIPVVQSRTATAFSDILILNAASHENRAVYLPLFRQKGTKGKGKGGYVKTAFRVKPAGSQGNSGETTVVETIDAAALAGAATKGGGFIYELVAVVSHIAPVDHVIAHIKMPASYAKRAGSPKDADQWMLFNDFCVERVTDVSSVVDFTHPSRNPCLFVYRRRGSGTSKSTPANRIEPSLTDKEVFHAPSVSTAPASRSFVQLELDKLPREGDLVAIDCEMVALSTEEFYTNSEGRKVVTQEPQLSLARVSCTCEDEKVFIDDYIRTPDEVVDYLTRFSGLVPGDLDPALSKHHLVPLRIAYLKLRRLVDRGCIFVGHGLRQDFHIINIFVPPEQVRDTVHLFRIPDNRMLSLSFLSSVVLQQEIQGKTHDSIEDALMALRLFKVYNKEKAAGTLQETLTTIYDTGRKRNFR</sequence>
<dbReference type="PROSITE" id="PS50235">
    <property type="entry name" value="USP_3"/>
    <property type="match status" value="1"/>
</dbReference>
<dbReference type="InterPro" id="IPR036322">
    <property type="entry name" value="WD40_repeat_dom_sf"/>
</dbReference>
<organism evidence="3 4">
    <name type="scientific">Hondaea fermentalgiana</name>
    <dbReference type="NCBI Taxonomy" id="2315210"/>
    <lineage>
        <taxon>Eukaryota</taxon>
        <taxon>Sar</taxon>
        <taxon>Stramenopiles</taxon>
        <taxon>Bigyra</taxon>
        <taxon>Labyrinthulomycetes</taxon>
        <taxon>Thraustochytrida</taxon>
        <taxon>Thraustochytriidae</taxon>
        <taxon>Hondaea</taxon>
    </lineage>
</organism>
<dbReference type="Pfam" id="PF20770">
    <property type="entry name" value="PAN2_N"/>
    <property type="match status" value="1"/>
</dbReference>
<feature type="domain" description="USP" evidence="2">
    <location>
        <begin position="575"/>
        <end position="931"/>
    </location>
</feature>
<dbReference type="InterPro" id="IPR048841">
    <property type="entry name" value="PAN2_N"/>
</dbReference>
<keyword evidence="4" id="KW-1185">Reference proteome</keyword>
<dbReference type="Pfam" id="PF00929">
    <property type="entry name" value="RNase_T"/>
    <property type="match status" value="1"/>
</dbReference>
<dbReference type="AlphaFoldDB" id="A0A2R5GN01"/>
<dbReference type="InterPro" id="IPR028881">
    <property type="entry name" value="PAN2_UCH_dom"/>
</dbReference>
<protein>
    <submittedName>
        <fullName evidence="3">PAB-dependent polyA-specific ribonuclease subunit PAN2</fullName>
    </submittedName>
</protein>
<dbReference type="GO" id="GO:0000289">
    <property type="term" value="P:nuclear-transcribed mRNA poly(A) tail shortening"/>
    <property type="evidence" value="ECO:0007669"/>
    <property type="project" value="TreeGrafter"/>
</dbReference>
<accession>A0A2R5GN01</accession>
<dbReference type="GO" id="GO:0003676">
    <property type="term" value="F:nucleic acid binding"/>
    <property type="evidence" value="ECO:0007669"/>
    <property type="project" value="InterPro"/>
</dbReference>
<dbReference type="OrthoDB" id="16516at2759"/>
<proteinExistence type="predicted"/>
<dbReference type="InterPro" id="IPR028889">
    <property type="entry name" value="USP"/>
</dbReference>
<dbReference type="CDD" id="cd06143">
    <property type="entry name" value="PAN2_exo"/>
    <property type="match status" value="1"/>
</dbReference>
<dbReference type="InParanoid" id="A0A2R5GN01"/>
<dbReference type="GO" id="GO:0000932">
    <property type="term" value="C:P-body"/>
    <property type="evidence" value="ECO:0007669"/>
    <property type="project" value="TreeGrafter"/>
</dbReference>
<reference evidence="3 4" key="1">
    <citation type="submission" date="2017-12" db="EMBL/GenBank/DDBJ databases">
        <title>Sequencing, de novo assembly and annotation of complete genome of a new Thraustochytrid species, strain FCC1311.</title>
        <authorList>
            <person name="Sedici K."/>
            <person name="Godart F."/>
            <person name="Aiese Cigliano R."/>
            <person name="Sanseverino W."/>
            <person name="Barakat M."/>
            <person name="Ortet P."/>
            <person name="Marechal E."/>
            <person name="Cagnac O."/>
            <person name="Amato A."/>
        </authorList>
    </citation>
    <scope>NUCLEOTIDE SEQUENCE [LARGE SCALE GENOMIC DNA]</scope>
</reference>
<dbReference type="EMBL" id="BEYU01000119">
    <property type="protein sequence ID" value="GBG32270.1"/>
    <property type="molecule type" value="Genomic_DNA"/>
</dbReference>
<dbReference type="SUPFAM" id="SSF54001">
    <property type="entry name" value="Cysteine proteinases"/>
    <property type="match status" value="1"/>
</dbReference>
<name>A0A2R5GN01_9STRA</name>
<dbReference type="InterPro" id="IPR013520">
    <property type="entry name" value="Ribonucl_H"/>
</dbReference>
<dbReference type="InterPro" id="IPR036397">
    <property type="entry name" value="RNaseH_sf"/>
</dbReference>
<dbReference type="PANTHER" id="PTHR15728">
    <property type="entry name" value="DEADENYLATION COMPLEX CATALYTIC SUBUNIT PAN2"/>
    <property type="match status" value="1"/>
</dbReference>
<evidence type="ECO:0000313" key="4">
    <source>
        <dbReference type="Proteomes" id="UP000241890"/>
    </source>
</evidence>
<dbReference type="PANTHER" id="PTHR15728:SF0">
    <property type="entry name" value="PAN2-PAN3 DEADENYLATION COMPLEX CATALYTIC SUBUNIT PAN2"/>
    <property type="match status" value="1"/>
</dbReference>
<dbReference type="SMART" id="SM00479">
    <property type="entry name" value="EXOIII"/>
    <property type="match status" value="1"/>
</dbReference>
<dbReference type="InterPro" id="IPR038765">
    <property type="entry name" value="Papain-like_cys_pep_sf"/>
</dbReference>
<comment type="caution">
    <text evidence="3">The sequence shown here is derived from an EMBL/GenBank/DDBJ whole genome shotgun (WGS) entry which is preliminary data.</text>
</comment>
<dbReference type="FunFam" id="3.30.420.10:FF:000175">
    <property type="entry name" value="RNA exonuclease 5"/>
    <property type="match status" value="1"/>
</dbReference>
<dbReference type="Gene3D" id="3.30.420.10">
    <property type="entry name" value="Ribonuclease H-like superfamily/Ribonuclease H"/>
    <property type="match status" value="1"/>
</dbReference>
<dbReference type="SUPFAM" id="SSF53098">
    <property type="entry name" value="Ribonuclease H-like"/>
    <property type="match status" value="1"/>
</dbReference>
<dbReference type="Gene3D" id="2.130.10.10">
    <property type="entry name" value="YVTN repeat-like/Quinoprotein amine dehydrogenase"/>
    <property type="match status" value="1"/>
</dbReference>
<gene>
    <name evidence="3" type="ORF">FCC1311_084952</name>
</gene>
<evidence type="ECO:0000313" key="3">
    <source>
        <dbReference type="EMBL" id="GBG32270.1"/>
    </source>
</evidence>
<evidence type="ECO:0000259" key="2">
    <source>
        <dbReference type="PROSITE" id="PS50235"/>
    </source>
</evidence>
<dbReference type="SUPFAM" id="SSF50978">
    <property type="entry name" value="WD40 repeat-like"/>
    <property type="match status" value="1"/>
</dbReference>
<dbReference type="GO" id="GO:0004535">
    <property type="term" value="F:poly(A)-specific ribonuclease activity"/>
    <property type="evidence" value="ECO:0007669"/>
    <property type="project" value="TreeGrafter"/>
</dbReference>
<evidence type="ECO:0000256" key="1">
    <source>
        <dbReference type="SAM" id="MobiDB-lite"/>
    </source>
</evidence>
<feature type="region of interest" description="Disordered" evidence="1">
    <location>
        <begin position="468"/>
        <end position="543"/>
    </location>
</feature>
<dbReference type="GO" id="GO:0031251">
    <property type="term" value="C:PAN complex"/>
    <property type="evidence" value="ECO:0007669"/>
    <property type="project" value="TreeGrafter"/>
</dbReference>
<dbReference type="InterPro" id="IPR012337">
    <property type="entry name" value="RNaseH-like_sf"/>
</dbReference>
<dbReference type="InterPro" id="IPR050785">
    <property type="entry name" value="PAN2-PAN3_catalytic_subunit"/>
</dbReference>